<dbReference type="EMBL" id="FODY01000011">
    <property type="protein sequence ID" value="SEP13795.1"/>
    <property type="molecule type" value="Genomic_DNA"/>
</dbReference>
<gene>
    <name evidence="1" type="ORF">SAMN04490178_11146</name>
</gene>
<evidence type="ECO:0000313" key="1">
    <source>
        <dbReference type="EMBL" id="SEP13795.1"/>
    </source>
</evidence>
<protein>
    <submittedName>
        <fullName evidence="1">Uncharacterized protein</fullName>
    </submittedName>
</protein>
<name>A0A1H8VEH6_9FIRM</name>
<accession>A0A1H8VEH6</accession>
<dbReference type="AlphaFoldDB" id="A0A1H8VEH6"/>
<dbReference type="OrthoDB" id="1634024at2"/>
<evidence type="ECO:0000313" key="2">
    <source>
        <dbReference type="Proteomes" id="UP000198847"/>
    </source>
</evidence>
<dbReference type="STRING" id="112903.SAMN04490178_11146"/>
<dbReference type="Proteomes" id="UP000198847">
    <property type="component" value="Unassembled WGS sequence"/>
</dbReference>
<reference evidence="1 2" key="1">
    <citation type="submission" date="2016-10" db="EMBL/GenBank/DDBJ databases">
        <authorList>
            <person name="de Groot N.N."/>
        </authorList>
    </citation>
    <scope>NUCLEOTIDE SEQUENCE [LARGE SCALE GENOMIC DNA]</scope>
    <source>
        <strain evidence="1 2">DSM 13305</strain>
    </source>
</reference>
<dbReference type="RefSeq" id="WP_091746977.1">
    <property type="nucleotide sequence ID" value="NZ_FODY01000011.1"/>
</dbReference>
<sequence length="80" mass="9450">MAIWRVELESRDYDYYRKWLHNRGFIAAGYFSSNGFDVKKMRKLAEAGKVDAMRCVFGKSVRWYYSETQAELARLRGELG</sequence>
<keyword evidence="2" id="KW-1185">Reference proteome</keyword>
<organism evidence="1 2">
    <name type="scientific">Propionispora vibrioides</name>
    <dbReference type="NCBI Taxonomy" id="112903"/>
    <lineage>
        <taxon>Bacteria</taxon>
        <taxon>Bacillati</taxon>
        <taxon>Bacillota</taxon>
        <taxon>Negativicutes</taxon>
        <taxon>Selenomonadales</taxon>
        <taxon>Sporomusaceae</taxon>
        <taxon>Propionispora</taxon>
    </lineage>
</organism>
<proteinExistence type="predicted"/>